<comment type="caution">
    <text evidence="2">The sequence shown here is derived from an EMBL/GenBank/DDBJ whole genome shotgun (WGS) entry which is preliminary data.</text>
</comment>
<feature type="region of interest" description="Disordered" evidence="1">
    <location>
        <begin position="296"/>
        <end position="321"/>
    </location>
</feature>
<dbReference type="AlphaFoldDB" id="A0A1V6LSL4"/>
<proteinExistence type="predicted"/>
<evidence type="ECO:0000313" key="2">
    <source>
        <dbReference type="EMBL" id="OQD42966.1"/>
    </source>
</evidence>
<sequence>MASSSRYLLLVFLVLPFLVKAQYTDVINSNRPGIAVSAYAVGTNVIQAETGFLYEKRNHSTLNTDASRFGGELALRYGLLFEQLEVIYEGTFLKENITYKNFGFTDNRTDFTRNRMGLKYLIFDPYKSAEANKPNLYSWRANNKFQLKNLVPAVSLYGGATFNLGENPFYPEDGTISYRAMIATQSRLTPKSVLITNIAYDRITTDFPELSYAVSYSRAFRNPKWSVFVEHQGIKSDRHSDLLLRTGIAHLFSPDFQVDFSIGGSFKDTPMRLFGRTGLSYRLDFHKDKLVPINDQAPKNKIKKKAMKSKKKKRKKNKLDF</sequence>
<dbReference type="Pfam" id="PF13557">
    <property type="entry name" value="Phenol_MetA_deg"/>
    <property type="match status" value="1"/>
</dbReference>
<keyword evidence="3" id="KW-1185">Reference proteome</keyword>
<organism evidence="2 3">
    <name type="scientific">Croceivirga radicis</name>
    <dbReference type="NCBI Taxonomy" id="1929488"/>
    <lineage>
        <taxon>Bacteria</taxon>
        <taxon>Pseudomonadati</taxon>
        <taxon>Bacteroidota</taxon>
        <taxon>Flavobacteriia</taxon>
        <taxon>Flavobacteriales</taxon>
        <taxon>Flavobacteriaceae</taxon>
        <taxon>Croceivirga</taxon>
    </lineage>
</organism>
<reference evidence="2 3" key="1">
    <citation type="submission" date="2016-12" db="EMBL/GenBank/DDBJ databases">
        <authorList>
            <person name="Song W.-J."/>
            <person name="Kurnit D.M."/>
        </authorList>
    </citation>
    <scope>NUCLEOTIDE SEQUENCE [LARGE SCALE GENOMIC DNA]</scope>
    <source>
        <strain evidence="2 3">HSG9</strain>
    </source>
</reference>
<dbReference type="OrthoDB" id="1421312at2"/>
<protein>
    <recommendedName>
        <fullName evidence="4">Transporter</fullName>
    </recommendedName>
</protein>
<evidence type="ECO:0000256" key="1">
    <source>
        <dbReference type="SAM" id="MobiDB-lite"/>
    </source>
</evidence>
<dbReference type="Proteomes" id="UP000191680">
    <property type="component" value="Unassembled WGS sequence"/>
</dbReference>
<evidence type="ECO:0000313" key="3">
    <source>
        <dbReference type="Proteomes" id="UP000191680"/>
    </source>
</evidence>
<dbReference type="EMBL" id="MTBC01000004">
    <property type="protein sequence ID" value="OQD42966.1"/>
    <property type="molecule type" value="Genomic_DNA"/>
</dbReference>
<feature type="compositionally biased region" description="Basic residues" evidence="1">
    <location>
        <begin position="300"/>
        <end position="321"/>
    </location>
</feature>
<name>A0A1V6LSL4_9FLAO</name>
<gene>
    <name evidence="2" type="ORF">BUL40_07680</name>
</gene>
<evidence type="ECO:0008006" key="4">
    <source>
        <dbReference type="Google" id="ProtNLM"/>
    </source>
</evidence>
<accession>A0A1V6LSL4</accession>
<dbReference type="InterPro" id="IPR025737">
    <property type="entry name" value="FApF"/>
</dbReference>